<name>A0ABY5DTD6_9ACTN</name>
<keyword evidence="2" id="KW-1185">Reference proteome</keyword>
<accession>A0ABY5DTD6</accession>
<sequence length="78" mass="8058">MTDRPTSEAPATPIPHDACGTGICGADVPPLVGSTLTGTGLTLDQAARVLIEDGAPPPLLSPIQRRLVEEHAARLDVH</sequence>
<dbReference type="EMBL" id="CP098502">
    <property type="protein sequence ID" value="UTI65301.1"/>
    <property type="molecule type" value="Genomic_DNA"/>
</dbReference>
<dbReference type="Proteomes" id="UP001056035">
    <property type="component" value="Chromosome"/>
</dbReference>
<protein>
    <submittedName>
        <fullName evidence="1">Uncharacterized protein</fullName>
    </submittedName>
</protein>
<organism evidence="1 2">
    <name type="scientific">Paraconexibacter antarcticus</name>
    <dbReference type="NCBI Taxonomy" id="2949664"/>
    <lineage>
        <taxon>Bacteria</taxon>
        <taxon>Bacillati</taxon>
        <taxon>Actinomycetota</taxon>
        <taxon>Thermoleophilia</taxon>
        <taxon>Solirubrobacterales</taxon>
        <taxon>Paraconexibacteraceae</taxon>
        <taxon>Paraconexibacter</taxon>
    </lineage>
</organism>
<gene>
    <name evidence="1" type="ORF">NBH00_03595</name>
</gene>
<dbReference type="RefSeq" id="WP_254571987.1">
    <property type="nucleotide sequence ID" value="NZ_CP098502.1"/>
</dbReference>
<proteinExistence type="predicted"/>
<evidence type="ECO:0000313" key="1">
    <source>
        <dbReference type="EMBL" id="UTI65301.1"/>
    </source>
</evidence>
<evidence type="ECO:0000313" key="2">
    <source>
        <dbReference type="Proteomes" id="UP001056035"/>
    </source>
</evidence>
<reference evidence="1 2" key="1">
    <citation type="submission" date="2022-06" db="EMBL/GenBank/DDBJ databases">
        <title>Paraconexibacter antarcticus.</title>
        <authorList>
            <person name="Kim C.S."/>
        </authorList>
    </citation>
    <scope>NUCLEOTIDE SEQUENCE [LARGE SCALE GENOMIC DNA]</scope>
    <source>
        <strain evidence="1 2">02-257</strain>
    </source>
</reference>